<accession>A0A133UCX1</accession>
<dbReference type="EMBL" id="LHXN01000084">
    <property type="protein sequence ID" value="KXA92051.1"/>
    <property type="molecule type" value="Genomic_DNA"/>
</dbReference>
<comment type="caution">
    <text evidence="1">The sequence shown here is derived from an EMBL/GenBank/DDBJ whole genome shotgun (WGS) entry which is preliminary data.</text>
</comment>
<reference evidence="1 2" key="1">
    <citation type="journal article" date="2016" name="Sci. Rep.">
        <title>Metabolic traits of an uncultured archaeal lineage -MSBL1- from brine pools of the Red Sea.</title>
        <authorList>
            <person name="Mwirichia R."/>
            <person name="Alam I."/>
            <person name="Rashid M."/>
            <person name="Vinu M."/>
            <person name="Ba-Alawi W."/>
            <person name="Anthony Kamau A."/>
            <person name="Kamanda Ngugi D."/>
            <person name="Goker M."/>
            <person name="Klenk H.P."/>
            <person name="Bajic V."/>
            <person name="Stingl U."/>
        </authorList>
    </citation>
    <scope>NUCLEOTIDE SEQUENCE [LARGE SCALE GENOMIC DNA]</scope>
    <source>
        <strain evidence="1">SCGC-AAA259E17</strain>
    </source>
</reference>
<name>A0A133UCX1_9EURY</name>
<protein>
    <submittedName>
        <fullName evidence="1">Uncharacterized protein</fullName>
    </submittedName>
</protein>
<keyword evidence="2" id="KW-1185">Reference proteome</keyword>
<organism evidence="1 2">
    <name type="scientific">candidate division MSBL1 archaeon SCGC-AAA259E17</name>
    <dbReference type="NCBI Taxonomy" id="1698263"/>
    <lineage>
        <taxon>Archaea</taxon>
        <taxon>Methanobacteriati</taxon>
        <taxon>Methanobacteriota</taxon>
        <taxon>candidate division MSBL1</taxon>
    </lineage>
</organism>
<gene>
    <name evidence="1" type="ORF">AKJ64_04170</name>
</gene>
<evidence type="ECO:0000313" key="2">
    <source>
        <dbReference type="Proteomes" id="UP000070373"/>
    </source>
</evidence>
<dbReference type="AlphaFoldDB" id="A0A133UCX1"/>
<dbReference type="Proteomes" id="UP000070373">
    <property type="component" value="Unassembled WGS sequence"/>
</dbReference>
<evidence type="ECO:0000313" key="1">
    <source>
        <dbReference type="EMBL" id="KXA92051.1"/>
    </source>
</evidence>
<proteinExistence type="predicted"/>
<sequence length="140" mass="17114">MSEKMEDKALLAHEEDLEKRGILDWLRAHTSFLKPLHRYEGELTLEEDRLIFEGEDTKEDKDYRKEIRRDDVTEVYHGFDDSFRRREDRSIGIRFKPLRVNYKENDKERTMYFVTDFSRLTRGSNNDEWFKALREWTEGE</sequence>